<organism evidence="1 2">
    <name type="scientific">Candidatus Nitrosocosmicus oleophilus</name>
    <dbReference type="NCBI Taxonomy" id="1353260"/>
    <lineage>
        <taxon>Archaea</taxon>
        <taxon>Nitrososphaerota</taxon>
        <taxon>Nitrososphaeria</taxon>
        <taxon>Nitrososphaerales</taxon>
        <taxon>Nitrososphaeraceae</taxon>
        <taxon>Candidatus Nitrosocosmicus</taxon>
    </lineage>
</organism>
<accession>A0A654LXK7</accession>
<name>A0A654LXK7_9ARCH</name>
<dbReference type="KEGG" id="taa:NMY3_02032"/>
<evidence type="ECO:0000313" key="2">
    <source>
        <dbReference type="Proteomes" id="UP000058925"/>
    </source>
</evidence>
<protein>
    <submittedName>
        <fullName evidence="1">Uncharacterized protein</fullName>
    </submittedName>
</protein>
<dbReference type="Proteomes" id="UP000058925">
    <property type="component" value="Chromosome"/>
</dbReference>
<dbReference type="EMBL" id="CP012850">
    <property type="protein sequence ID" value="ALI36234.1"/>
    <property type="molecule type" value="Genomic_DNA"/>
</dbReference>
<evidence type="ECO:0000313" key="1">
    <source>
        <dbReference type="EMBL" id="ALI36234.1"/>
    </source>
</evidence>
<keyword evidence="2" id="KW-1185">Reference proteome</keyword>
<dbReference type="AlphaFoldDB" id="A0A654LXK7"/>
<sequence>MIRIREGKPDTDQSEKVFLTLDNQKEIAYDSYPVVIRPPDMDHIIYKASVLEKQMRHR</sequence>
<gene>
    <name evidence="1" type="ORF">NMY3_02032</name>
</gene>
<proteinExistence type="predicted"/>
<reference evidence="2" key="1">
    <citation type="submission" date="2015-10" db="EMBL/GenBank/DDBJ databases">
        <title>Niche specialization of a soil ammonia-oxidizing archaeon, Candidatus Nitrosocosmicus oleophilus.</title>
        <authorList>
            <person name="Jung M.-Y."/>
            <person name="Rhee S.-K."/>
        </authorList>
    </citation>
    <scope>NUCLEOTIDE SEQUENCE [LARGE SCALE GENOMIC DNA]</scope>
    <source>
        <strain evidence="2">MY3</strain>
    </source>
</reference>